<feature type="region of interest" description="Disordered" evidence="1">
    <location>
        <begin position="821"/>
        <end position="984"/>
    </location>
</feature>
<dbReference type="AlphaFoldDB" id="A0A498JZW7"/>
<evidence type="ECO:0000313" key="3">
    <source>
        <dbReference type="Proteomes" id="UP000290289"/>
    </source>
</evidence>
<keyword evidence="3" id="KW-1185">Reference proteome</keyword>
<feature type="region of interest" description="Disordered" evidence="1">
    <location>
        <begin position="615"/>
        <end position="689"/>
    </location>
</feature>
<proteinExistence type="predicted"/>
<feature type="compositionally biased region" description="Basic and acidic residues" evidence="1">
    <location>
        <begin position="61"/>
        <end position="76"/>
    </location>
</feature>
<sequence>MIISSDLSGNGIVYLAVLGLYAMSRCFPFPPPGYEKKARTDDVDLLKKEKHREKKHKKEKKDKEKRESTDKSDGKHREKKDKKEKKRDKKKDKEKDRDLVKDKISTSDEKRVPGKTEGHGEERCIQKEYKGNCFDKRYAGQIGGHQAEKLTQYRHLAEQNQNSVLVELGRRSKDEARAFGNYLAEKITESDRKRDDILAEIKEKNKDRRVDDRRTDGQGVRGAAQVSGNTMVQNLVGMVEPKVEGLSRPLASNVDRKIDGKEKAKEKEGDDKRGEKRKDKDREKKKQGKDKDKDKQKKKEAKAKEKIESKNGEPDKEKKKEEKTKEKNETKNAEPDKLRKSDKEDHIDSHSVVTSQLLKDSNKSAGSDGNLKKRRDIQTNGVVHANDIRPSKLSRPSSSSHSLPVNGSTLEPSQTSIPYVSDRLGAANNLKVDVKDCKINGIVEAPSLAVSTAKPTSTATQAVPVAEACMRPPHPDSRYLSHVYMVPKLDEVPDHDDQDWLFGCSDAQSKRPLVESSRVAETPEVWSEVLRIESADVHALPDPLPQGSPLKLFESACLIEPHIQKHGGAASAIEILDQLGFDQCKELSSIGIIAALHRMSISSDLSGNGIVDLAEKHREKKHKKEKKDKEKRESKDKSEGKHREKKDKKEKKKDKKKDKEKDRDLVKDKTSTSDEKRVPGKTEGHGEERYIQKEYKGNCIDKRYTGQIGGHQAEKLSQYCHPAEQNQNSVLVELGRRSKDEARAISNHLVGKITESDRKKDEGMVRLLAEGTDILAEVKEKNKDRRVDDRRTYGQGVRGAAQISGNTMVQNLVGVVEPKVEGLSRPLASNMDRDIDGKEKAKEKEGDDKRGEKRKEKDREKKKQGRDKDKVKEKKKEAKAKEKNESKNGEPDKEEKKEEKAKEKNETKNAKPDKLRKSDKEDHIDSHSVKTSQLSKDSNKSAGADGNLKKRKDIQTNGIVHANDIRPSKLLRPSSSSHSLPVNGRTLESCQTSIPYVSDTLGAANNVKVDIKDCKINGIVEAPSLAVSTAKPTSTATQVVPVAEACMRPPHPDSRYLSHVYLVPKLDEVPDHDDQDWLFGCSDAQSKKPKAESSGFEETPEVWSEVLRIESADIHALPYVIPY</sequence>
<feature type="compositionally biased region" description="Basic and acidic residues" evidence="1">
    <location>
        <begin position="34"/>
        <end position="47"/>
    </location>
</feature>
<reference evidence="2 3" key="1">
    <citation type="submission" date="2018-10" db="EMBL/GenBank/DDBJ databases">
        <title>A high-quality apple genome assembly.</title>
        <authorList>
            <person name="Hu J."/>
        </authorList>
    </citation>
    <scope>NUCLEOTIDE SEQUENCE [LARGE SCALE GENOMIC DNA]</scope>
    <source>
        <strain evidence="3">cv. HFTH1</strain>
        <tissue evidence="2">Young leaf</tissue>
    </source>
</reference>
<dbReference type="STRING" id="3750.A0A498JZW7"/>
<protein>
    <submittedName>
        <fullName evidence="2">Uncharacterized protein</fullName>
    </submittedName>
</protein>
<comment type="caution">
    <text evidence="2">The sequence shown here is derived from an EMBL/GenBank/DDBJ whole genome shotgun (WGS) entry which is preliminary data.</text>
</comment>
<gene>
    <name evidence="2" type="ORF">DVH24_000792</name>
</gene>
<feature type="compositionally biased region" description="Basic residues" evidence="1">
    <location>
        <begin position="77"/>
        <end position="90"/>
    </location>
</feature>
<feature type="region of interest" description="Disordered" evidence="1">
    <location>
        <begin position="205"/>
        <end position="414"/>
    </location>
</feature>
<feature type="compositionally biased region" description="Polar residues" evidence="1">
    <location>
        <begin position="405"/>
        <end position="414"/>
    </location>
</feature>
<feature type="compositionally biased region" description="Low complexity" evidence="1">
    <location>
        <begin position="968"/>
        <end position="981"/>
    </location>
</feature>
<organism evidence="2 3">
    <name type="scientific">Malus domestica</name>
    <name type="common">Apple</name>
    <name type="synonym">Pyrus malus</name>
    <dbReference type="NCBI Taxonomy" id="3750"/>
    <lineage>
        <taxon>Eukaryota</taxon>
        <taxon>Viridiplantae</taxon>
        <taxon>Streptophyta</taxon>
        <taxon>Embryophyta</taxon>
        <taxon>Tracheophyta</taxon>
        <taxon>Spermatophyta</taxon>
        <taxon>Magnoliopsida</taxon>
        <taxon>eudicotyledons</taxon>
        <taxon>Gunneridae</taxon>
        <taxon>Pentapetalae</taxon>
        <taxon>rosids</taxon>
        <taxon>fabids</taxon>
        <taxon>Rosales</taxon>
        <taxon>Rosaceae</taxon>
        <taxon>Amygdaloideae</taxon>
        <taxon>Maleae</taxon>
        <taxon>Malus</taxon>
    </lineage>
</organism>
<feature type="region of interest" description="Disordered" evidence="1">
    <location>
        <begin position="29"/>
        <end position="123"/>
    </location>
</feature>
<name>A0A498JZW7_MALDO</name>
<dbReference type="Proteomes" id="UP000290289">
    <property type="component" value="Chromosome 4"/>
</dbReference>
<feature type="compositionally biased region" description="Basic residues" evidence="1">
    <location>
        <begin position="48"/>
        <end position="60"/>
    </location>
</feature>
<accession>A0A498JZW7</accession>
<feature type="compositionally biased region" description="Basic and acidic residues" evidence="1">
    <location>
        <begin position="205"/>
        <end position="216"/>
    </location>
</feature>
<dbReference type="PANTHER" id="PTHR34660:SF3">
    <property type="entry name" value="RRM DOMAIN-CONTAINING PROTEIN"/>
    <property type="match status" value="1"/>
</dbReference>
<feature type="compositionally biased region" description="Basic and acidic residues" evidence="1">
    <location>
        <begin position="254"/>
        <end position="349"/>
    </location>
</feature>
<feature type="compositionally biased region" description="Basic and acidic residues" evidence="1">
    <location>
        <begin position="91"/>
        <end position="123"/>
    </location>
</feature>
<feature type="compositionally biased region" description="Basic and acidic residues" evidence="1">
    <location>
        <begin position="627"/>
        <end position="642"/>
    </location>
</feature>
<feature type="compositionally biased region" description="Basic and acidic residues" evidence="1">
    <location>
        <begin position="657"/>
        <end position="689"/>
    </location>
</feature>
<feature type="compositionally biased region" description="Low complexity" evidence="1">
    <location>
        <begin position="391"/>
        <end position="404"/>
    </location>
</feature>
<feature type="compositionally biased region" description="Basic and acidic residues" evidence="1">
    <location>
        <begin position="831"/>
        <end position="928"/>
    </location>
</feature>
<feature type="compositionally biased region" description="Polar residues" evidence="1">
    <location>
        <begin position="351"/>
        <end position="367"/>
    </location>
</feature>
<dbReference type="PANTHER" id="PTHR34660">
    <property type="entry name" value="MYB-LIKE PROTEIN X"/>
    <property type="match status" value="1"/>
</dbReference>
<evidence type="ECO:0000256" key="1">
    <source>
        <dbReference type="SAM" id="MobiDB-lite"/>
    </source>
</evidence>
<dbReference type="EMBL" id="RDQH01000330">
    <property type="protein sequence ID" value="RXI00558.1"/>
    <property type="molecule type" value="Genomic_DNA"/>
</dbReference>
<feature type="compositionally biased region" description="Basic residues" evidence="1">
    <location>
        <begin position="643"/>
        <end position="656"/>
    </location>
</feature>
<evidence type="ECO:0000313" key="2">
    <source>
        <dbReference type="EMBL" id="RXI00558.1"/>
    </source>
</evidence>